<dbReference type="AlphaFoldDB" id="A0A8S1XFQ5"/>
<evidence type="ECO:0000313" key="1">
    <source>
        <dbReference type="EMBL" id="CAD8199975.1"/>
    </source>
</evidence>
<keyword evidence="2" id="KW-1185">Reference proteome</keyword>
<organism evidence="1 2">
    <name type="scientific">Paramecium octaurelia</name>
    <dbReference type="NCBI Taxonomy" id="43137"/>
    <lineage>
        <taxon>Eukaryota</taxon>
        <taxon>Sar</taxon>
        <taxon>Alveolata</taxon>
        <taxon>Ciliophora</taxon>
        <taxon>Intramacronucleata</taxon>
        <taxon>Oligohymenophorea</taxon>
        <taxon>Peniculida</taxon>
        <taxon>Parameciidae</taxon>
        <taxon>Paramecium</taxon>
    </lineage>
</organism>
<evidence type="ECO:0000313" key="2">
    <source>
        <dbReference type="Proteomes" id="UP000683925"/>
    </source>
</evidence>
<gene>
    <name evidence="1" type="ORF">POCTA_138.1.T1200228</name>
</gene>
<protein>
    <submittedName>
        <fullName evidence="1">Uncharacterized protein</fullName>
    </submittedName>
</protein>
<reference evidence="1" key="1">
    <citation type="submission" date="2021-01" db="EMBL/GenBank/DDBJ databases">
        <authorList>
            <consortium name="Genoscope - CEA"/>
            <person name="William W."/>
        </authorList>
    </citation>
    <scope>NUCLEOTIDE SEQUENCE</scope>
</reference>
<comment type="caution">
    <text evidence="1">The sequence shown here is derived from an EMBL/GenBank/DDBJ whole genome shotgun (WGS) entry which is preliminary data.</text>
</comment>
<name>A0A8S1XFQ5_PAROT</name>
<dbReference type="EMBL" id="CAJJDP010000120">
    <property type="protein sequence ID" value="CAD8199975.1"/>
    <property type="molecule type" value="Genomic_DNA"/>
</dbReference>
<sequence length="55" mass="6541">MVPGMYQVIALSVSTALKEFLIFTQRFHPNYLRNIANQINCQQSQWRYSFRSSQK</sequence>
<dbReference type="Proteomes" id="UP000683925">
    <property type="component" value="Unassembled WGS sequence"/>
</dbReference>
<proteinExistence type="predicted"/>
<accession>A0A8S1XFQ5</accession>